<dbReference type="Gene3D" id="1.10.10.10">
    <property type="entry name" value="Winged helix-like DNA-binding domain superfamily/Winged helix DNA-binding domain"/>
    <property type="match status" value="1"/>
</dbReference>
<gene>
    <name evidence="1" type="ORF">NZD89_18185</name>
</gene>
<protein>
    <submittedName>
        <fullName evidence="1">Transposase</fullName>
    </submittedName>
</protein>
<dbReference type="Pfam" id="PF01527">
    <property type="entry name" value="HTH_Tnp_1"/>
    <property type="match status" value="1"/>
</dbReference>
<dbReference type="InterPro" id="IPR002514">
    <property type="entry name" value="Transposase_8"/>
</dbReference>
<name>A0ABY6ZBY9_9BACL</name>
<organism evidence="1 2">
    <name type="scientific">Alicyclobacillus fastidiosus</name>
    <dbReference type="NCBI Taxonomy" id="392011"/>
    <lineage>
        <taxon>Bacteria</taxon>
        <taxon>Bacillati</taxon>
        <taxon>Bacillota</taxon>
        <taxon>Bacilli</taxon>
        <taxon>Bacillales</taxon>
        <taxon>Alicyclobacillaceae</taxon>
        <taxon>Alicyclobacillus</taxon>
    </lineage>
</organism>
<evidence type="ECO:0000313" key="1">
    <source>
        <dbReference type="EMBL" id="WAH40288.1"/>
    </source>
</evidence>
<proteinExistence type="predicted"/>
<dbReference type="InterPro" id="IPR036388">
    <property type="entry name" value="WH-like_DNA-bd_sf"/>
</dbReference>
<dbReference type="Proteomes" id="UP001164761">
    <property type="component" value="Chromosome"/>
</dbReference>
<dbReference type="SUPFAM" id="SSF46689">
    <property type="entry name" value="Homeodomain-like"/>
    <property type="match status" value="1"/>
</dbReference>
<sequence length="103" mass="12070">MKKQYTPEFKAQVVKEILKEEKSMEQIAAEYGVHPVQLSQWKKVTMDNLASLFVDERKAAKAQKVQEQKIERLYAQVGKLTTQLEWIKKIWHRPGAEMSALPW</sequence>
<reference evidence="1" key="1">
    <citation type="submission" date="2022-08" db="EMBL/GenBank/DDBJ databases">
        <title>Alicyclobacillus fastidiosus DSM 17978, complete genome.</title>
        <authorList>
            <person name="Wang Q."/>
            <person name="Cai R."/>
            <person name="Wang Z."/>
        </authorList>
    </citation>
    <scope>NUCLEOTIDE SEQUENCE</scope>
    <source>
        <strain evidence="1">DSM 17978</strain>
    </source>
</reference>
<keyword evidence="2" id="KW-1185">Reference proteome</keyword>
<evidence type="ECO:0000313" key="2">
    <source>
        <dbReference type="Proteomes" id="UP001164761"/>
    </source>
</evidence>
<dbReference type="RefSeq" id="WP_268004185.1">
    <property type="nucleotide sequence ID" value="NZ_CP104067.1"/>
</dbReference>
<dbReference type="InterPro" id="IPR009057">
    <property type="entry name" value="Homeodomain-like_sf"/>
</dbReference>
<dbReference type="EMBL" id="CP104067">
    <property type="protein sequence ID" value="WAH40288.1"/>
    <property type="molecule type" value="Genomic_DNA"/>
</dbReference>
<accession>A0ABY6ZBY9</accession>